<evidence type="ECO:0000259" key="6">
    <source>
        <dbReference type="PROSITE" id="PS51519"/>
    </source>
</evidence>
<accession>A0A7S0EAY4</accession>
<dbReference type="GO" id="GO:0003677">
    <property type="term" value="F:DNA binding"/>
    <property type="evidence" value="ECO:0007669"/>
    <property type="project" value="UniProtKB-KW"/>
</dbReference>
<feature type="domain" description="RWP-RK" evidence="6">
    <location>
        <begin position="33"/>
        <end position="118"/>
    </location>
</feature>
<evidence type="ECO:0000256" key="2">
    <source>
        <dbReference type="ARBA" id="ARBA00023125"/>
    </source>
</evidence>
<protein>
    <recommendedName>
        <fullName evidence="6">RWP-RK domain-containing protein</fullName>
    </recommendedName>
</protein>
<feature type="compositionally biased region" description="Basic and acidic residues" evidence="5">
    <location>
        <begin position="11"/>
        <end position="26"/>
    </location>
</feature>
<gene>
    <name evidence="7" type="ORF">HPHI1048_LOCUS7428</name>
</gene>
<dbReference type="Pfam" id="PF02042">
    <property type="entry name" value="RWP-RK"/>
    <property type="match status" value="1"/>
</dbReference>
<dbReference type="EMBL" id="HBEO01010655">
    <property type="protein sequence ID" value="CAD8478471.1"/>
    <property type="molecule type" value="Transcribed_RNA"/>
</dbReference>
<dbReference type="AlphaFoldDB" id="A0A7S0EAY4"/>
<keyword evidence="2" id="KW-0238">DNA-binding</keyword>
<evidence type="ECO:0000256" key="3">
    <source>
        <dbReference type="ARBA" id="ARBA00023163"/>
    </source>
</evidence>
<evidence type="ECO:0000256" key="4">
    <source>
        <dbReference type="ARBA" id="ARBA00023242"/>
    </source>
</evidence>
<sequence length="188" mass="20752">MEVSVTPCSPKQEDAKKVNSENPSERVARIVPRRKNGKSVHPLKRTAVTLTRQDIISLFHLRQGDAAGYLGISLTALKTACRQLGLQKWPSGKWLPSDFDEHVETSLGAQKDTTPEESCLDDNCMQSNHCEVQPQPAICSLKCVMDDKNSCWPSGERKVLGLSTALLLDEALCHVQSSFPLHAKPSFL</sequence>
<dbReference type="InterPro" id="IPR003035">
    <property type="entry name" value="RWP-RK_dom"/>
</dbReference>
<name>A0A7S0EAY4_9CRYP</name>
<keyword evidence="3" id="KW-0804">Transcription</keyword>
<reference evidence="7" key="1">
    <citation type="submission" date="2021-01" db="EMBL/GenBank/DDBJ databases">
        <authorList>
            <person name="Corre E."/>
            <person name="Pelletier E."/>
            <person name="Niang G."/>
            <person name="Scheremetjew M."/>
            <person name="Finn R."/>
            <person name="Kale V."/>
            <person name="Holt S."/>
            <person name="Cochrane G."/>
            <person name="Meng A."/>
            <person name="Brown T."/>
            <person name="Cohen L."/>
        </authorList>
    </citation>
    <scope>NUCLEOTIDE SEQUENCE</scope>
    <source>
        <strain evidence="7">CCMP325</strain>
    </source>
</reference>
<dbReference type="PROSITE" id="PS51519">
    <property type="entry name" value="RWP_RK"/>
    <property type="match status" value="1"/>
</dbReference>
<feature type="region of interest" description="Disordered" evidence="5">
    <location>
        <begin position="1"/>
        <end position="26"/>
    </location>
</feature>
<evidence type="ECO:0000313" key="7">
    <source>
        <dbReference type="EMBL" id="CAD8478471.1"/>
    </source>
</evidence>
<keyword evidence="4" id="KW-0539">Nucleus</keyword>
<evidence type="ECO:0000256" key="5">
    <source>
        <dbReference type="SAM" id="MobiDB-lite"/>
    </source>
</evidence>
<evidence type="ECO:0000256" key="1">
    <source>
        <dbReference type="ARBA" id="ARBA00023015"/>
    </source>
</evidence>
<keyword evidence="1" id="KW-0805">Transcription regulation</keyword>
<proteinExistence type="predicted"/>
<organism evidence="7">
    <name type="scientific">Hanusia phi</name>
    <dbReference type="NCBI Taxonomy" id="3032"/>
    <lineage>
        <taxon>Eukaryota</taxon>
        <taxon>Cryptophyceae</taxon>
        <taxon>Pyrenomonadales</taxon>
        <taxon>Geminigeraceae</taxon>
        <taxon>Hanusia</taxon>
    </lineage>
</organism>